<feature type="domain" description="Gamma-butyrobetaine hydroxylase-like N-terminal" evidence="8">
    <location>
        <begin position="46"/>
        <end position="113"/>
    </location>
</feature>
<dbReference type="EMBL" id="NHYE01001428">
    <property type="protein sequence ID" value="PPQ95353.1"/>
    <property type="molecule type" value="Genomic_DNA"/>
</dbReference>
<keyword evidence="4" id="KW-0223">Dioxygenase</keyword>
<keyword evidence="3" id="KW-0479">Metal-binding</keyword>
<dbReference type="SUPFAM" id="SSF51197">
    <property type="entry name" value="Clavaminate synthase-like"/>
    <property type="match status" value="1"/>
</dbReference>
<feature type="domain" description="TauD/TfdA-like" evidence="7">
    <location>
        <begin position="158"/>
        <end position="400"/>
    </location>
</feature>
<dbReference type="InParanoid" id="A0A409XX96"/>
<evidence type="ECO:0000256" key="1">
    <source>
        <dbReference type="ARBA" id="ARBA00001954"/>
    </source>
</evidence>
<dbReference type="PANTHER" id="PTHR10696:SF25">
    <property type="entry name" value="OXIDOREDUCTASE AIM17-RELATED"/>
    <property type="match status" value="1"/>
</dbReference>
<keyword evidence="5" id="KW-0560">Oxidoreductase</keyword>
<dbReference type="InterPro" id="IPR010376">
    <property type="entry name" value="GBBH-like_N"/>
</dbReference>
<dbReference type="GO" id="GO:0046872">
    <property type="term" value="F:metal ion binding"/>
    <property type="evidence" value="ECO:0007669"/>
    <property type="project" value="UniProtKB-KW"/>
</dbReference>
<dbReference type="PANTHER" id="PTHR10696">
    <property type="entry name" value="GAMMA-BUTYROBETAINE HYDROXYLASE-RELATED"/>
    <property type="match status" value="1"/>
</dbReference>
<organism evidence="9 10">
    <name type="scientific">Gymnopilus dilepis</name>
    <dbReference type="NCBI Taxonomy" id="231916"/>
    <lineage>
        <taxon>Eukaryota</taxon>
        <taxon>Fungi</taxon>
        <taxon>Dikarya</taxon>
        <taxon>Basidiomycota</taxon>
        <taxon>Agaricomycotina</taxon>
        <taxon>Agaricomycetes</taxon>
        <taxon>Agaricomycetidae</taxon>
        <taxon>Agaricales</taxon>
        <taxon>Agaricineae</taxon>
        <taxon>Hymenogastraceae</taxon>
        <taxon>Gymnopilus</taxon>
    </lineage>
</organism>
<dbReference type="GO" id="GO:0016706">
    <property type="term" value="F:2-oxoglutarate-dependent dioxygenase activity"/>
    <property type="evidence" value="ECO:0007669"/>
    <property type="project" value="UniProtKB-ARBA"/>
</dbReference>
<dbReference type="GO" id="GO:0045329">
    <property type="term" value="P:carnitine biosynthetic process"/>
    <property type="evidence" value="ECO:0007669"/>
    <property type="project" value="TreeGrafter"/>
</dbReference>
<dbReference type="GO" id="GO:0005739">
    <property type="term" value="C:mitochondrion"/>
    <property type="evidence" value="ECO:0007669"/>
    <property type="project" value="TreeGrafter"/>
</dbReference>
<gene>
    <name evidence="9" type="ORF">CVT26_008198</name>
</gene>
<name>A0A409XX96_9AGAR</name>
<evidence type="ECO:0000256" key="4">
    <source>
        <dbReference type="ARBA" id="ARBA00022964"/>
    </source>
</evidence>
<keyword evidence="10" id="KW-1185">Reference proteome</keyword>
<evidence type="ECO:0008006" key="11">
    <source>
        <dbReference type="Google" id="ProtNLM"/>
    </source>
</evidence>
<comment type="cofactor">
    <cofactor evidence="1">
        <name>Fe(2+)</name>
        <dbReference type="ChEBI" id="CHEBI:29033"/>
    </cofactor>
</comment>
<dbReference type="AlphaFoldDB" id="A0A409XX96"/>
<evidence type="ECO:0000256" key="2">
    <source>
        <dbReference type="ARBA" id="ARBA00008654"/>
    </source>
</evidence>
<dbReference type="InterPro" id="IPR003819">
    <property type="entry name" value="TauD/TfdA-like"/>
</dbReference>
<dbReference type="InterPro" id="IPR038492">
    <property type="entry name" value="GBBH-like_N_sf"/>
</dbReference>
<comment type="similarity">
    <text evidence="2">Belongs to the gamma-BBH/TMLD family.</text>
</comment>
<dbReference type="CDD" id="cd00250">
    <property type="entry name" value="CAS_like"/>
    <property type="match status" value="1"/>
</dbReference>
<evidence type="ECO:0000259" key="8">
    <source>
        <dbReference type="Pfam" id="PF06155"/>
    </source>
</evidence>
<keyword evidence="6" id="KW-0408">Iron</keyword>
<evidence type="ECO:0000259" key="7">
    <source>
        <dbReference type="Pfam" id="PF02668"/>
    </source>
</evidence>
<evidence type="ECO:0000256" key="5">
    <source>
        <dbReference type="ARBA" id="ARBA00023002"/>
    </source>
</evidence>
<dbReference type="Pfam" id="PF02668">
    <property type="entry name" value="TauD"/>
    <property type="match status" value="1"/>
</dbReference>
<dbReference type="Gene3D" id="3.30.2020.30">
    <property type="match status" value="1"/>
</dbReference>
<dbReference type="Gene3D" id="3.60.130.10">
    <property type="entry name" value="Clavaminate synthase-like"/>
    <property type="match status" value="1"/>
</dbReference>
<evidence type="ECO:0000256" key="3">
    <source>
        <dbReference type="ARBA" id="ARBA00022723"/>
    </source>
</evidence>
<dbReference type="Pfam" id="PF06155">
    <property type="entry name" value="GBBH-like_N"/>
    <property type="match status" value="1"/>
</dbReference>
<sequence length="423" mass="48456">MFRQATIFRYPLRRRRNYLDGPLGHVRTWTTLTQTKDALTIHALEDTPFPYVWLRDSCQSQDCVHPSSRQKLHRTTDIPLDILPTENGVRVTPNGIDITWTDGHQSSFDRDFLARHASPAKLAEWHHDNDLGEQSWTSGSISRTPHLFVPYDKLDTPSGLVDAITQLSKYGLLFVSGVPNRETSNEACELRKLAERFGEIRPTFYGLLWDVVNIRDSKNIAYTNLDLGLHMDLLYFRHPPRYQILHCLRNQVIGGTSIFVDALHAARVFRATHPTDFEILTKTPVSFHYVNDGHHLHCEHFTIELSSSALSPQPEISHINYSPPFQAPVPLNTPKEFYVALRHFAELLNDPKNTFEYTLREGDAVVFDNRRVLHARTAFSDKPGSKDADGEPNRWLKGCYLEADAVLDRVRVLKTKLDRALVE</sequence>
<dbReference type="STRING" id="231916.A0A409XX96"/>
<dbReference type="OrthoDB" id="406634at2759"/>
<evidence type="ECO:0000313" key="9">
    <source>
        <dbReference type="EMBL" id="PPQ95353.1"/>
    </source>
</evidence>
<dbReference type="FunFam" id="3.30.2020.30:FF:000002">
    <property type="entry name" value="Putative gamma-butyrobetaine dioxygenase"/>
    <property type="match status" value="1"/>
</dbReference>
<proteinExistence type="inferred from homology"/>
<dbReference type="InterPro" id="IPR042098">
    <property type="entry name" value="TauD-like_sf"/>
</dbReference>
<accession>A0A409XX96</accession>
<evidence type="ECO:0000256" key="6">
    <source>
        <dbReference type="ARBA" id="ARBA00023004"/>
    </source>
</evidence>
<dbReference type="InterPro" id="IPR050411">
    <property type="entry name" value="AlphaKG_dependent_hydroxylases"/>
</dbReference>
<dbReference type="Proteomes" id="UP000284706">
    <property type="component" value="Unassembled WGS sequence"/>
</dbReference>
<reference evidence="9 10" key="1">
    <citation type="journal article" date="2018" name="Evol. Lett.">
        <title>Horizontal gene cluster transfer increased hallucinogenic mushroom diversity.</title>
        <authorList>
            <person name="Reynolds H.T."/>
            <person name="Vijayakumar V."/>
            <person name="Gluck-Thaler E."/>
            <person name="Korotkin H.B."/>
            <person name="Matheny P.B."/>
            <person name="Slot J.C."/>
        </authorList>
    </citation>
    <scope>NUCLEOTIDE SEQUENCE [LARGE SCALE GENOMIC DNA]</scope>
    <source>
        <strain evidence="9 10">SRW20</strain>
    </source>
</reference>
<evidence type="ECO:0000313" key="10">
    <source>
        <dbReference type="Proteomes" id="UP000284706"/>
    </source>
</evidence>
<protein>
    <recommendedName>
        <fullName evidence="11">TauD/TfdA-like domain-containing protein</fullName>
    </recommendedName>
</protein>
<comment type="caution">
    <text evidence="9">The sequence shown here is derived from an EMBL/GenBank/DDBJ whole genome shotgun (WGS) entry which is preliminary data.</text>
</comment>